<evidence type="ECO:0000313" key="2">
    <source>
        <dbReference type="Proteomes" id="UP000264006"/>
    </source>
</evidence>
<sequence length="265" mass="28145">MSVEIQLSNQPADVTVARTADHARAGSAVLWVVTRPSAVDAPDLPHLVVAGDAPHPVAAPVVVLNAAARVRVDGRELPVPRWRTAGPFPLDRVVAGILSGRLVWTELPRNRAWPSRASWQWVPAAQIPEQQRLSDALGRAEEAASVVTAARRQVHAANILAHAETKRTVTARLLDLLEAAGHRLRWPGDPVEDRSGWYAHGTVVRTVGGPLYVVHPVAGQVRGGARRKLASAVVVVDTAESAARLSAVGVDAVPIHAVRIAPPAS</sequence>
<name>A0A346Y5Q2_9ACTN</name>
<dbReference type="AlphaFoldDB" id="A0A346Y5Q2"/>
<protein>
    <submittedName>
        <fullName evidence="1">Uncharacterized protein</fullName>
    </submittedName>
</protein>
<dbReference type="EMBL" id="CP031166">
    <property type="protein sequence ID" value="AXV09799.1"/>
    <property type="molecule type" value="Genomic_DNA"/>
</dbReference>
<dbReference type="KEGG" id="euz:DVS28_b0029"/>
<gene>
    <name evidence="1" type="ORF">DVS28_b0029</name>
</gene>
<proteinExistence type="predicted"/>
<keyword evidence="1" id="KW-0614">Plasmid</keyword>
<geneLocation type="plasmid" evidence="2">
    <name>pedy32-46i</name>
</geneLocation>
<dbReference type="Proteomes" id="UP000264006">
    <property type="component" value="Plasmid pEDY32-46I"/>
</dbReference>
<evidence type="ECO:0000313" key="1">
    <source>
        <dbReference type="EMBL" id="AXV09799.1"/>
    </source>
</evidence>
<accession>A0A346Y5Q2</accession>
<reference evidence="1 2" key="1">
    <citation type="submission" date="2018-09" db="EMBL/GenBank/DDBJ databases">
        <title>Complete genome sequence of Euzebya sp. DY32-46 isolated from seawater of Pacific Ocean.</title>
        <authorList>
            <person name="Xu L."/>
            <person name="Wu Y.-H."/>
            <person name="Xu X.-W."/>
        </authorList>
    </citation>
    <scope>NUCLEOTIDE SEQUENCE [LARGE SCALE GENOMIC DNA]</scope>
    <source>
        <strain evidence="1 2">DY32-46</strain>
        <plasmid evidence="2">pedy32-46i</plasmid>
    </source>
</reference>
<organism evidence="1 2">
    <name type="scientific">Euzebya pacifica</name>
    <dbReference type="NCBI Taxonomy" id="1608957"/>
    <lineage>
        <taxon>Bacteria</taxon>
        <taxon>Bacillati</taxon>
        <taxon>Actinomycetota</taxon>
        <taxon>Nitriliruptoria</taxon>
        <taxon>Euzebyales</taxon>
    </lineage>
</organism>
<keyword evidence="2" id="KW-1185">Reference proteome</keyword>